<keyword evidence="5 10" id="KW-1133">Transmembrane helix</keyword>
<feature type="transmembrane region" description="Helical" evidence="10">
    <location>
        <begin position="98"/>
        <end position="119"/>
    </location>
</feature>
<evidence type="ECO:0000256" key="8">
    <source>
        <dbReference type="RuleBase" id="RU000477"/>
    </source>
</evidence>
<evidence type="ECO:0000256" key="10">
    <source>
        <dbReference type="SAM" id="Phobius"/>
    </source>
</evidence>
<dbReference type="CTD" id="363"/>
<dbReference type="InterPro" id="IPR034294">
    <property type="entry name" value="Aquaporin_transptr"/>
</dbReference>
<feature type="transmembrane region" description="Helical" evidence="10">
    <location>
        <begin position="20"/>
        <end position="38"/>
    </location>
</feature>
<reference evidence="12" key="1">
    <citation type="submission" date="2025-08" db="UniProtKB">
        <authorList>
            <consortium name="RefSeq"/>
        </authorList>
    </citation>
    <scope>IDENTIFICATION</scope>
    <source>
        <tissue evidence="12">Muscle</tissue>
    </source>
</reference>
<keyword evidence="6 10" id="KW-0472">Membrane</keyword>
<feature type="transmembrane region" description="Helical" evidence="10">
    <location>
        <begin position="179"/>
        <end position="201"/>
    </location>
</feature>
<dbReference type="AlphaFoldDB" id="A0A8B7SZU3"/>
<comment type="catalytic activity">
    <reaction evidence="7">
        <text>H2O(in) = H2O(out)</text>
        <dbReference type="Rhea" id="RHEA:29667"/>
        <dbReference type="ChEBI" id="CHEBI:15377"/>
    </reaction>
</comment>
<dbReference type="PRINTS" id="PR02018">
    <property type="entry name" value="AQUAPORIN6"/>
</dbReference>
<organism evidence="11 12">
    <name type="scientific">Hipposideros armiger</name>
    <name type="common">Great Himalayan leaf-nosed bat</name>
    <dbReference type="NCBI Taxonomy" id="186990"/>
    <lineage>
        <taxon>Eukaryota</taxon>
        <taxon>Metazoa</taxon>
        <taxon>Chordata</taxon>
        <taxon>Craniata</taxon>
        <taxon>Vertebrata</taxon>
        <taxon>Euteleostomi</taxon>
        <taxon>Mammalia</taxon>
        <taxon>Eutheria</taxon>
        <taxon>Laurasiatheria</taxon>
        <taxon>Chiroptera</taxon>
        <taxon>Yinpterochiroptera</taxon>
        <taxon>Rhinolophoidea</taxon>
        <taxon>Hipposideridae</taxon>
        <taxon>Hipposideros</taxon>
    </lineage>
</organism>
<evidence type="ECO:0000256" key="3">
    <source>
        <dbReference type="ARBA" id="ARBA00022448"/>
    </source>
</evidence>
<feature type="transmembrane region" description="Helical" evidence="10">
    <location>
        <begin position="44"/>
        <end position="68"/>
    </location>
</feature>
<dbReference type="PANTHER" id="PTHR19139">
    <property type="entry name" value="AQUAPORIN TRANSPORTER"/>
    <property type="match status" value="1"/>
</dbReference>
<feature type="region of interest" description="Disordered" evidence="9">
    <location>
        <begin position="228"/>
        <end position="248"/>
    </location>
</feature>
<dbReference type="GO" id="GO:0015250">
    <property type="term" value="F:water channel activity"/>
    <property type="evidence" value="ECO:0007669"/>
    <property type="project" value="TreeGrafter"/>
</dbReference>
<dbReference type="GO" id="GO:0015112">
    <property type="term" value="F:nitrate transmembrane transporter activity"/>
    <property type="evidence" value="ECO:0007669"/>
    <property type="project" value="TreeGrafter"/>
</dbReference>
<name>A0A8B7SZU3_HIPAR</name>
<dbReference type="InterPro" id="IPR023271">
    <property type="entry name" value="Aquaporin-like"/>
</dbReference>
<evidence type="ECO:0000256" key="4">
    <source>
        <dbReference type="ARBA" id="ARBA00022692"/>
    </source>
</evidence>
<evidence type="ECO:0000256" key="7">
    <source>
        <dbReference type="ARBA" id="ARBA00034651"/>
    </source>
</evidence>
<dbReference type="InterPro" id="IPR023254">
    <property type="entry name" value="Aquaporin_6"/>
</dbReference>
<dbReference type="PRINTS" id="PR00783">
    <property type="entry name" value="MINTRINSICP"/>
</dbReference>
<evidence type="ECO:0000256" key="2">
    <source>
        <dbReference type="ARBA" id="ARBA00006175"/>
    </source>
</evidence>
<dbReference type="Proteomes" id="UP000694851">
    <property type="component" value="Unplaced"/>
</dbReference>
<dbReference type="Pfam" id="PF00230">
    <property type="entry name" value="MIP"/>
    <property type="match status" value="2"/>
</dbReference>
<dbReference type="GO" id="GO:0015670">
    <property type="term" value="P:carbon dioxide transport"/>
    <property type="evidence" value="ECO:0007669"/>
    <property type="project" value="TreeGrafter"/>
</dbReference>
<comment type="subcellular location">
    <subcellularLocation>
        <location evidence="1">Cell membrane</location>
        <topology evidence="1">Multi-pass membrane protein</topology>
    </subcellularLocation>
</comment>
<evidence type="ECO:0000313" key="12">
    <source>
        <dbReference type="RefSeq" id="XP_019517765.1"/>
    </source>
</evidence>
<keyword evidence="3 8" id="KW-0813">Transport</keyword>
<gene>
    <name evidence="12" type="primary">AQP6</name>
</gene>
<dbReference type="OrthoDB" id="3222at2759"/>
<dbReference type="InterPro" id="IPR000425">
    <property type="entry name" value="MIP"/>
</dbReference>
<dbReference type="GeneID" id="109393215"/>
<evidence type="ECO:0000256" key="5">
    <source>
        <dbReference type="ARBA" id="ARBA00022989"/>
    </source>
</evidence>
<comment type="similarity">
    <text evidence="2 8">Belongs to the MIP/aquaporin (TC 1.A.8) family.</text>
</comment>
<evidence type="ECO:0000313" key="11">
    <source>
        <dbReference type="Proteomes" id="UP000694851"/>
    </source>
</evidence>
<dbReference type="PANTHER" id="PTHR19139:SF113">
    <property type="entry name" value="AQUAPORIN-6"/>
    <property type="match status" value="1"/>
</dbReference>
<sequence length="248" mass="26148">MMKPEGRGLTKMRGHQLWTATSKALFAEFLATGLYVFFGVGSTLHWPLAFPTVLQVAITFNLATAVVVQITWKASGAHVNPAVTLAFLVGSQISLPRAVAYVAAQLTGATVGAAVLYGVTTGDLRETLGINMASGSPAAMIGISVALGHLIGVYFTGCSMNPARSFGPAIIVGKFTLHWIFWVGPLTGAILASLIYNFILFPDTKTLAQRLAILTGNAETEKLVAVESQKESQSGSGDTKLESVCQMV</sequence>
<dbReference type="InterPro" id="IPR022357">
    <property type="entry name" value="MIP_CS"/>
</dbReference>
<protein>
    <submittedName>
        <fullName evidence="12">Aquaporin-6 isoform X3</fullName>
    </submittedName>
</protein>
<accession>A0A8B7SZU3</accession>
<dbReference type="RefSeq" id="XP_019517765.1">
    <property type="nucleotide sequence ID" value="XM_019662220.1"/>
</dbReference>
<keyword evidence="4 8" id="KW-0812">Transmembrane</keyword>
<dbReference type="Gene3D" id="1.20.1080.10">
    <property type="entry name" value="Glycerol uptake facilitator protein"/>
    <property type="match status" value="2"/>
</dbReference>
<dbReference type="PROSITE" id="PS00221">
    <property type="entry name" value="MIP"/>
    <property type="match status" value="1"/>
</dbReference>
<evidence type="ECO:0000256" key="1">
    <source>
        <dbReference type="ARBA" id="ARBA00004651"/>
    </source>
</evidence>
<keyword evidence="11" id="KW-1185">Reference proteome</keyword>
<dbReference type="SUPFAM" id="SSF81338">
    <property type="entry name" value="Aquaporin-like"/>
    <property type="match status" value="1"/>
</dbReference>
<proteinExistence type="inferred from homology"/>
<dbReference type="GO" id="GO:0016324">
    <property type="term" value="C:apical plasma membrane"/>
    <property type="evidence" value="ECO:0007669"/>
    <property type="project" value="TreeGrafter"/>
</dbReference>
<evidence type="ECO:0000256" key="6">
    <source>
        <dbReference type="ARBA" id="ARBA00023136"/>
    </source>
</evidence>
<evidence type="ECO:0000256" key="9">
    <source>
        <dbReference type="SAM" id="MobiDB-lite"/>
    </source>
</evidence>
<feature type="transmembrane region" description="Helical" evidence="10">
    <location>
        <begin position="139"/>
        <end position="158"/>
    </location>
</feature>